<dbReference type="AlphaFoldDB" id="A0A6N4PYV9"/>
<keyword evidence="1" id="KW-0472">Membrane</keyword>
<proteinExistence type="predicted"/>
<feature type="transmembrane region" description="Helical" evidence="1">
    <location>
        <begin position="84"/>
        <end position="101"/>
    </location>
</feature>
<sequence>MDEKALEFAINDLLYKGISKKSIINTLKNEYSVNEVKNIIGGSSIPHIINFKKTLSLLSALLFLSAFLTLFAKKEMNIENLIEVFFFIPFSFLYIFAYLNINYNKSIPLQKISFYGIFFFQFSLFAFNIGFSIFQKETNFGLIFISLIIFYYFSRAYMAFPKFLNWAKEKQITINYE</sequence>
<accession>A0A6N4PYV9</accession>
<gene>
    <name evidence="2" type="ORF">EHQ18_12915</name>
</gene>
<evidence type="ECO:0000313" key="2">
    <source>
        <dbReference type="EMBL" id="TGK69682.1"/>
    </source>
</evidence>
<keyword evidence="1" id="KW-0812">Transmembrane</keyword>
<protein>
    <submittedName>
        <fullName evidence="2">Uncharacterized protein</fullName>
    </submittedName>
</protein>
<feature type="transmembrane region" description="Helical" evidence="1">
    <location>
        <begin position="140"/>
        <end position="160"/>
    </location>
</feature>
<dbReference type="EMBL" id="RQFF01000030">
    <property type="protein sequence ID" value="TGK69682.1"/>
    <property type="molecule type" value="Genomic_DNA"/>
</dbReference>
<organism evidence="2 3">
    <name type="scientific">Leptospira kanakyensis</name>
    <dbReference type="NCBI Taxonomy" id="2484968"/>
    <lineage>
        <taxon>Bacteria</taxon>
        <taxon>Pseudomonadati</taxon>
        <taxon>Spirochaetota</taxon>
        <taxon>Spirochaetia</taxon>
        <taxon>Leptospirales</taxon>
        <taxon>Leptospiraceae</taxon>
        <taxon>Leptospira</taxon>
    </lineage>
</organism>
<evidence type="ECO:0000256" key="1">
    <source>
        <dbReference type="SAM" id="Phobius"/>
    </source>
</evidence>
<dbReference type="Proteomes" id="UP000297239">
    <property type="component" value="Unassembled WGS sequence"/>
</dbReference>
<name>A0A6N4PYV9_9LEPT</name>
<evidence type="ECO:0000313" key="3">
    <source>
        <dbReference type="Proteomes" id="UP000297239"/>
    </source>
</evidence>
<comment type="caution">
    <text evidence="2">The sequence shown here is derived from an EMBL/GenBank/DDBJ whole genome shotgun (WGS) entry which is preliminary data.</text>
</comment>
<dbReference type="RefSeq" id="WP_135634950.1">
    <property type="nucleotide sequence ID" value="NZ_RQFE01000024.1"/>
</dbReference>
<reference evidence="2" key="1">
    <citation type="journal article" date="2019" name="PLoS Negl. Trop. Dis.">
        <title>Revisiting the worldwide diversity of Leptospira species in the environment.</title>
        <authorList>
            <person name="Vincent A.T."/>
            <person name="Schiettekatte O."/>
            <person name="Bourhy P."/>
            <person name="Veyrier F.J."/>
            <person name="Picardeau M."/>
        </authorList>
    </citation>
    <scope>NUCLEOTIDE SEQUENCE [LARGE SCALE GENOMIC DNA]</scope>
    <source>
        <strain evidence="2">201800293</strain>
    </source>
</reference>
<keyword evidence="1" id="KW-1133">Transmembrane helix</keyword>
<feature type="transmembrane region" description="Helical" evidence="1">
    <location>
        <begin position="54"/>
        <end position="72"/>
    </location>
</feature>
<keyword evidence="3" id="KW-1185">Reference proteome</keyword>
<feature type="transmembrane region" description="Helical" evidence="1">
    <location>
        <begin position="113"/>
        <end position="134"/>
    </location>
</feature>